<reference evidence="2" key="3">
    <citation type="submission" date="2024-02" db="UniProtKB">
        <authorList>
            <consortium name="WormBaseParasite"/>
        </authorList>
    </citation>
    <scope>IDENTIFICATION</scope>
    <source>
        <strain evidence="2">pt0022</strain>
    </source>
</reference>
<reference evidence="1" key="2">
    <citation type="journal article" date="2016" name="Mol. Ecol.">
        <title>Population genomics of the filarial nematode parasite Wuchereria bancrofti from mosquitoes.</title>
        <authorList>
            <person name="Small S.T."/>
            <person name="Reimer L.J."/>
            <person name="Tisch D.J."/>
            <person name="King C.L."/>
            <person name="Christensen B.M."/>
            <person name="Siba P.M."/>
            <person name="Kazura J.W."/>
            <person name="Serre D."/>
            <person name="Zimmerman P.A."/>
        </authorList>
    </citation>
    <scope>NUCLEOTIDE SEQUENCE</scope>
    <source>
        <strain evidence="1">pt0022</strain>
    </source>
</reference>
<sequence length="73" mass="7544">MYLLAVEYCIPKDLQGPLQTPPNTTAPCGASCGGQLGESFQPAINAPRLSLIGHVIATAQSYQCLSSDAGHIG</sequence>
<accession>A0AAF5Q031</accession>
<dbReference type="WBParaSite" id="mrna-Wban_08135">
    <property type="protein sequence ID" value="mrna-Wban_08135"/>
    <property type="gene ID" value="Wban_08135"/>
</dbReference>
<protein>
    <submittedName>
        <fullName evidence="2">Uncharacterized protein</fullName>
    </submittedName>
</protein>
<name>A0AAF5Q031_WUCBA</name>
<dbReference type="AlphaFoldDB" id="A0AAF5Q031"/>
<reference evidence="1" key="1">
    <citation type="submission" date="2015-03" db="EMBL/GenBank/DDBJ databases">
        <title>Wuchereria bancrofti Genome Sequencing Papua New Guinea Strain.</title>
        <authorList>
            <person name="Small S.T."/>
            <person name="Serre D."/>
            <person name="Zimmerman P.A."/>
        </authorList>
    </citation>
    <scope>NUCLEOTIDE SEQUENCE [LARGE SCALE GENOMIC DNA]</scope>
    <source>
        <strain evidence="1">pt0022</strain>
    </source>
</reference>
<evidence type="ECO:0000313" key="1">
    <source>
        <dbReference type="Proteomes" id="UP000093561"/>
    </source>
</evidence>
<evidence type="ECO:0000313" key="2">
    <source>
        <dbReference type="WBParaSite" id="mrna-Wban_08135"/>
    </source>
</evidence>
<dbReference type="Proteomes" id="UP000093561">
    <property type="component" value="Unassembled WGS sequence"/>
</dbReference>
<organism evidence="1 2">
    <name type="scientific">Wuchereria bancrofti</name>
    <dbReference type="NCBI Taxonomy" id="6293"/>
    <lineage>
        <taxon>Eukaryota</taxon>
        <taxon>Metazoa</taxon>
        <taxon>Ecdysozoa</taxon>
        <taxon>Nematoda</taxon>
        <taxon>Chromadorea</taxon>
        <taxon>Rhabditida</taxon>
        <taxon>Spirurina</taxon>
        <taxon>Spiruromorpha</taxon>
        <taxon>Filarioidea</taxon>
        <taxon>Onchocercidae</taxon>
        <taxon>Wuchereria</taxon>
    </lineage>
</organism>
<proteinExistence type="predicted"/>